<dbReference type="EMBL" id="CAMGYJ010000007">
    <property type="protein sequence ID" value="CAI0451334.1"/>
    <property type="molecule type" value="Genomic_DNA"/>
</dbReference>
<feature type="region of interest" description="Disordered" evidence="1">
    <location>
        <begin position="55"/>
        <end position="85"/>
    </location>
</feature>
<evidence type="ECO:0000256" key="1">
    <source>
        <dbReference type="SAM" id="MobiDB-lite"/>
    </source>
</evidence>
<sequence>MPRISCSSGNSAHLEDAKIKLEIVSFSSSGHSLHKQKQGTCSSSPSCQAHRACFDPSPQTLPAKSGKRKNGETKILMWRQFPIRE</sequence>
<keyword evidence="3" id="KW-1185">Reference proteome</keyword>
<dbReference type="AlphaFoldDB" id="A0AAV0MYH3"/>
<evidence type="ECO:0000313" key="2">
    <source>
        <dbReference type="EMBL" id="CAI0451334.1"/>
    </source>
</evidence>
<proteinExistence type="predicted"/>
<accession>A0AAV0MYH3</accession>
<dbReference type="Proteomes" id="UP001154282">
    <property type="component" value="Unassembled WGS sequence"/>
</dbReference>
<reference evidence="2" key="1">
    <citation type="submission" date="2022-08" db="EMBL/GenBank/DDBJ databases">
        <authorList>
            <person name="Gutierrez-Valencia J."/>
        </authorList>
    </citation>
    <scope>NUCLEOTIDE SEQUENCE</scope>
</reference>
<comment type="caution">
    <text evidence="2">The sequence shown here is derived from an EMBL/GenBank/DDBJ whole genome shotgun (WGS) entry which is preliminary data.</text>
</comment>
<gene>
    <name evidence="2" type="ORF">LITE_LOCUS30827</name>
</gene>
<organism evidence="2 3">
    <name type="scientific">Linum tenue</name>
    <dbReference type="NCBI Taxonomy" id="586396"/>
    <lineage>
        <taxon>Eukaryota</taxon>
        <taxon>Viridiplantae</taxon>
        <taxon>Streptophyta</taxon>
        <taxon>Embryophyta</taxon>
        <taxon>Tracheophyta</taxon>
        <taxon>Spermatophyta</taxon>
        <taxon>Magnoliopsida</taxon>
        <taxon>eudicotyledons</taxon>
        <taxon>Gunneridae</taxon>
        <taxon>Pentapetalae</taxon>
        <taxon>rosids</taxon>
        <taxon>fabids</taxon>
        <taxon>Malpighiales</taxon>
        <taxon>Linaceae</taxon>
        <taxon>Linum</taxon>
    </lineage>
</organism>
<protein>
    <submittedName>
        <fullName evidence="2">Uncharacterized protein</fullName>
    </submittedName>
</protein>
<evidence type="ECO:0000313" key="3">
    <source>
        <dbReference type="Proteomes" id="UP001154282"/>
    </source>
</evidence>
<name>A0AAV0MYH3_9ROSI</name>